<gene>
    <name evidence="1" type="ORF">P0Y50_14215</name>
</gene>
<reference evidence="1" key="1">
    <citation type="submission" date="2023-03" db="EMBL/GenBank/DDBJ databases">
        <title>Andean soil-derived lignocellulolytic bacterial consortium as a source of novel taxa and putative plastic-active enzymes.</title>
        <authorList>
            <person name="Diaz-Garcia L."/>
            <person name="Chuvochina M."/>
            <person name="Feuerriegel G."/>
            <person name="Bunk B."/>
            <person name="Sproer C."/>
            <person name="Streit W.R."/>
            <person name="Rodriguez L.M."/>
            <person name="Overmann J."/>
            <person name="Jimenez D.J."/>
        </authorList>
    </citation>
    <scope>NUCLEOTIDE SEQUENCE</scope>
    <source>
        <strain evidence="1">MAG 833</strain>
    </source>
</reference>
<dbReference type="Proteomes" id="UP001213664">
    <property type="component" value="Chromosome"/>
</dbReference>
<protein>
    <submittedName>
        <fullName evidence="1">DUF4160 domain-containing protein</fullName>
    </submittedName>
</protein>
<accession>A0AAJ5X018</accession>
<dbReference type="EMBL" id="CP119326">
    <property type="protein sequence ID" value="WEK39672.1"/>
    <property type="molecule type" value="Genomic_DNA"/>
</dbReference>
<evidence type="ECO:0000313" key="2">
    <source>
        <dbReference type="Proteomes" id="UP001213664"/>
    </source>
</evidence>
<evidence type="ECO:0000313" key="1">
    <source>
        <dbReference type="EMBL" id="WEK39672.1"/>
    </source>
</evidence>
<dbReference type="Pfam" id="PF13711">
    <property type="entry name" value="DUF4160"/>
    <property type="match status" value="1"/>
</dbReference>
<sequence length="75" mass="8338">MVTLHRAPAWKIAVYGRDHGVPHFHVEGRGWRCSVAIATLEVIIGTYDARSLAAAIAWASERRGELADTWNELNP</sequence>
<dbReference type="InterPro" id="IPR025427">
    <property type="entry name" value="DUF4160"/>
</dbReference>
<organism evidence="1 2">
    <name type="scientific">Candidatus Brevundimonas colombiensis</name>
    <dbReference type="NCBI Taxonomy" id="3121376"/>
    <lineage>
        <taxon>Bacteria</taxon>
        <taxon>Pseudomonadati</taxon>
        <taxon>Pseudomonadota</taxon>
        <taxon>Alphaproteobacteria</taxon>
        <taxon>Caulobacterales</taxon>
        <taxon>Caulobacteraceae</taxon>
        <taxon>Brevundimonas</taxon>
    </lineage>
</organism>
<name>A0AAJ5X018_9CAUL</name>
<dbReference type="AlphaFoldDB" id="A0AAJ5X018"/>
<proteinExistence type="predicted"/>